<feature type="domain" description="Cytochrome c" evidence="18">
    <location>
        <begin position="367"/>
        <end position="454"/>
    </location>
</feature>
<feature type="domain" description="Cytochrome c" evidence="18">
    <location>
        <begin position="270"/>
        <end position="357"/>
    </location>
</feature>
<feature type="transmembrane region" description="Helical" evidence="16">
    <location>
        <begin position="41"/>
        <end position="64"/>
    </location>
</feature>
<evidence type="ECO:0000256" key="15">
    <source>
        <dbReference type="PROSITE-ProRule" id="PRU00433"/>
    </source>
</evidence>
<keyword evidence="4" id="KW-0813">Transport</keyword>
<protein>
    <recommendedName>
        <fullName evidence="3">cytochrome-c oxidase</fullName>
        <ecNumber evidence="3">7.1.1.9</ecNumber>
    </recommendedName>
</protein>
<dbReference type="PANTHER" id="PTHR22888:SF9">
    <property type="entry name" value="CYTOCHROME C OXIDASE SUBUNIT 2"/>
    <property type="match status" value="1"/>
</dbReference>
<evidence type="ECO:0000256" key="9">
    <source>
        <dbReference type="ARBA" id="ARBA00022982"/>
    </source>
</evidence>
<evidence type="ECO:0000259" key="17">
    <source>
        <dbReference type="PROSITE" id="PS50857"/>
    </source>
</evidence>
<evidence type="ECO:0000256" key="8">
    <source>
        <dbReference type="ARBA" id="ARBA00022967"/>
    </source>
</evidence>
<dbReference type="Proteomes" id="UP001224392">
    <property type="component" value="Unassembled WGS sequence"/>
</dbReference>
<dbReference type="SUPFAM" id="SSF46626">
    <property type="entry name" value="Cytochrome c"/>
    <property type="match status" value="2"/>
</dbReference>
<evidence type="ECO:0000256" key="12">
    <source>
        <dbReference type="ARBA" id="ARBA00023008"/>
    </source>
</evidence>
<keyword evidence="7 15" id="KW-0479">Metal-binding</keyword>
<evidence type="ECO:0000256" key="10">
    <source>
        <dbReference type="ARBA" id="ARBA00022989"/>
    </source>
</evidence>
<feature type="domain" description="Cytochrome oxidase subunit II copper A binding" evidence="17">
    <location>
        <begin position="115"/>
        <end position="257"/>
    </location>
</feature>
<keyword evidence="8" id="KW-1278">Translocase</keyword>
<dbReference type="PROSITE" id="PS51007">
    <property type="entry name" value="CYTC"/>
    <property type="match status" value="2"/>
</dbReference>
<evidence type="ECO:0000256" key="2">
    <source>
        <dbReference type="ARBA" id="ARBA00007866"/>
    </source>
</evidence>
<evidence type="ECO:0000313" key="19">
    <source>
        <dbReference type="EMBL" id="GMG86937.1"/>
    </source>
</evidence>
<name>A0ABQ6LY37_9GAMM</name>
<keyword evidence="20" id="KW-1185">Reference proteome</keyword>
<keyword evidence="5 15" id="KW-0349">Heme</keyword>
<keyword evidence="6 16" id="KW-0812">Transmembrane</keyword>
<comment type="caution">
    <text evidence="19">The sequence shown here is derived from an EMBL/GenBank/DDBJ whole genome shotgun (WGS) entry which is preliminary data.</text>
</comment>
<keyword evidence="10 16" id="KW-1133">Transmembrane helix</keyword>
<dbReference type="Pfam" id="PF00034">
    <property type="entry name" value="Cytochrom_C"/>
    <property type="match status" value="2"/>
</dbReference>
<accession>A0ABQ6LY37</accession>
<keyword evidence="9" id="KW-0249">Electron transport</keyword>
<dbReference type="SUPFAM" id="SSF49503">
    <property type="entry name" value="Cupredoxins"/>
    <property type="match status" value="1"/>
</dbReference>
<dbReference type="EC" id="7.1.1.9" evidence="3"/>
<evidence type="ECO:0000256" key="4">
    <source>
        <dbReference type="ARBA" id="ARBA00022448"/>
    </source>
</evidence>
<dbReference type="Gene3D" id="2.60.40.420">
    <property type="entry name" value="Cupredoxins - blue copper proteins"/>
    <property type="match status" value="1"/>
</dbReference>
<dbReference type="InterPro" id="IPR001505">
    <property type="entry name" value="Copper_CuA"/>
</dbReference>
<gene>
    <name evidence="19" type="ORF">MNKW57_12580</name>
</gene>
<evidence type="ECO:0000256" key="6">
    <source>
        <dbReference type="ARBA" id="ARBA00022692"/>
    </source>
</evidence>
<dbReference type="RefSeq" id="WP_285763560.1">
    <property type="nucleotide sequence ID" value="NZ_BSYJ01000002.1"/>
</dbReference>
<dbReference type="InterPro" id="IPR036909">
    <property type="entry name" value="Cyt_c-like_dom_sf"/>
</dbReference>
<organism evidence="19 20">
    <name type="scientific">Biformimicrobium ophioploci</name>
    <dbReference type="NCBI Taxonomy" id="3036711"/>
    <lineage>
        <taxon>Bacteria</taxon>
        <taxon>Pseudomonadati</taxon>
        <taxon>Pseudomonadota</taxon>
        <taxon>Gammaproteobacteria</taxon>
        <taxon>Cellvibrionales</taxon>
        <taxon>Microbulbiferaceae</taxon>
        <taxon>Biformimicrobium</taxon>
    </lineage>
</organism>
<dbReference type="Gene3D" id="1.10.287.90">
    <property type="match status" value="1"/>
</dbReference>
<dbReference type="PANTHER" id="PTHR22888">
    <property type="entry name" value="CYTOCHROME C OXIDASE, SUBUNIT II"/>
    <property type="match status" value="1"/>
</dbReference>
<keyword evidence="13 16" id="KW-0472">Membrane</keyword>
<keyword evidence="12" id="KW-0186">Copper</keyword>
<evidence type="ECO:0000256" key="5">
    <source>
        <dbReference type="ARBA" id="ARBA00022617"/>
    </source>
</evidence>
<evidence type="ECO:0000256" key="1">
    <source>
        <dbReference type="ARBA" id="ARBA00004141"/>
    </source>
</evidence>
<dbReference type="EMBL" id="BSYJ01000002">
    <property type="protein sequence ID" value="GMG86937.1"/>
    <property type="molecule type" value="Genomic_DNA"/>
</dbReference>
<dbReference type="PROSITE" id="PS00078">
    <property type="entry name" value="COX2"/>
    <property type="match status" value="1"/>
</dbReference>
<dbReference type="Pfam" id="PF00116">
    <property type="entry name" value="COX2"/>
    <property type="match status" value="1"/>
</dbReference>
<evidence type="ECO:0000313" key="20">
    <source>
        <dbReference type="Proteomes" id="UP001224392"/>
    </source>
</evidence>
<comment type="catalytic activity">
    <reaction evidence="14">
        <text>4 Fe(II)-[cytochrome c] + O2 + 8 H(+)(in) = 4 Fe(III)-[cytochrome c] + 2 H2O + 4 H(+)(out)</text>
        <dbReference type="Rhea" id="RHEA:11436"/>
        <dbReference type="Rhea" id="RHEA-COMP:10350"/>
        <dbReference type="Rhea" id="RHEA-COMP:14399"/>
        <dbReference type="ChEBI" id="CHEBI:15377"/>
        <dbReference type="ChEBI" id="CHEBI:15378"/>
        <dbReference type="ChEBI" id="CHEBI:15379"/>
        <dbReference type="ChEBI" id="CHEBI:29033"/>
        <dbReference type="ChEBI" id="CHEBI:29034"/>
        <dbReference type="EC" id="7.1.1.9"/>
    </reaction>
</comment>
<dbReference type="Gene3D" id="1.10.760.10">
    <property type="entry name" value="Cytochrome c-like domain"/>
    <property type="match status" value="2"/>
</dbReference>
<dbReference type="InterPro" id="IPR008972">
    <property type="entry name" value="Cupredoxin"/>
</dbReference>
<dbReference type="InterPro" id="IPR036257">
    <property type="entry name" value="Cyt_c_oxidase_su2_TM_sf"/>
</dbReference>
<sequence>MRIAITLLLLVIGTVAFHIWSPWWFTPLASNWHAIDTTVDITIWVTGFVFIAVNLFLAFAIYRYRKRPDQPDRKAAYEPENKKLEGWLTIITAAGVAIMLAPGLLVWSEFVRPPQDAAEFEVLGQQWHWTFRFPGEDGRLGKVATQFISEKNPFGIDPRDEAGLDDILVSDNELHLPEGKPLKALLRSKDVLHNFTVPQFRVKMDLVPGLQSFVWFTPTKPGKYEILCEELCGIAHFAMRGKVIVEPEQAFTQWLAGKPTFAQSQQIAAGDPVKGQAHYATCAACHGPNGEGNPSLKAPRLAGMSEWYLKRQIHYFREGIRGASPEDKLGQQMAPMANTLPDQQAVVDVATYLSALPEFTPLTTIHGDTRRGRHYYVTCGACHGQQGEGNFATNSPRLAGQRDWYLKQQLLNFKAGLRGTHQKDSYGHEMLFMARILTDEQAIDDVLAYINSLDGVHE</sequence>
<dbReference type="InterPro" id="IPR002429">
    <property type="entry name" value="CcO_II-like_C"/>
</dbReference>
<evidence type="ECO:0000256" key="13">
    <source>
        <dbReference type="ARBA" id="ARBA00023136"/>
    </source>
</evidence>
<reference evidence="19 20" key="1">
    <citation type="submission" date="2023-04" db="EMBL/GenBank/DDBJ databases">
        <title>Marinobulbifer ophiurae gen. nov., sp. Nov., isolate from tissue of brittle star Ophioplocus japonicus.</title>
        <authorList>
            <person name="Kawano K."/>
            <person name="Sawayama S."/>
            <person name="Nakagawa S."/>
        </authorList>
    </citation>
    <scope>NUCLEOTIDE SEQUENCE [LARGE SCALE GENOMIC DNA]</scope>
    <source>
        <strain evidence="19 20">NKW57</strain>
    </source>
</reference>
<keyword evidence="11 15" id="KW-0408">Iron</keyword>
<evidence type="ECO:0000256" key="11">
    <source>
        <dbReference type="ARBA" id="ARBA00023004"/>
    </source>
</evidence>
<dbReference type="PROSITE" id="PS50857">
    <property type="entry name" value="COX2_CUA"/>
    <property type="match status" value="1"/>
</dbReference>
<dbReference type="SUPFAM" id="SSF81464">
    <property type="entry name" value="Cytochrome c oxidase subunit II-like, transmembrane region"/>
    <property type="match status" value="1"/>
</dbReference>
<evidence type="ECO:0000256" key="14">
    <source>
        <dbReference type="ARBA" id="ARBA00047816"/>
    </source>
</evidence>
<feature type="transmembrane region" description="Helical" evidence="16">
    <location>
        <begin position="84"/>
        <end position="107"/>
    </location>
</feature>
<proteinExistence type="inferred from homology"/>
<evidence type="ECO:0000256" key="7">
    <source>
        <dbReference type="ARBA" id="ARBA00022723"/>
    </source>
</evidence>
<dbReference type="CDD" id="cd13919">
    <property type="entry name" value="CuRO_HCO_II_like_5"/>
    <property type="match status" value="1"/>
</dbReference>
<comment type="subcellular location">
    <subcellularLocation>
        <location evidence="1">Membrane</location>
        <topology evidence="1">Multi-pass membrane protein</topology>
    </subcellularLocation>
</comment>
<dbReference type="PRINTS" id="PR01166">
    <property type="entry name" value="CYCOXIDASEII"/>
</dbReference>
<evidence type="ECO:0000256" key="3">
    <source>
        <dbReference type="ARBA" id="ARBA00012949"/>
    </source>
</evidence>
<evidence type="ECO:0000259" key="18">
    <source>
        <dbReference type="PROSITE" id="PS51007"/>
    </source>
</evidence>
<dbReference type="InterPro" id="IPR045187">
    <property type="entry name" value="CcO_II"/>
</dbReference>
<evidence type="ECO:0000256" key="16">
    <source>
        <dbReference type="SAM" id="Phobius"/>
    </source>
</evidence>
<dbReference type="InterPro" id="IPR009056">
    <property type="entry name" value="Cyt_c-like_dom"/>
</dbReference>
<comment type="similarity">
    <text evidence="2">Belongs to the cytochrome c oxidase subunit 2 family.</text>
</comment>